<keyword evidence="3" id="KW-1185">Reference proteome</keyword>
<evidence type="ECO:0000313" key="2">
    <source>
        <dbReference type="EMBL" id="RHJ89203.1"/>
    </source>
</evidence>
<protein>
    <submittedName>
        <fullName evidence="2">Uncharacterized protein</fullName>
    </submittedName>
</protein>
<dbReference type="EMBL" id="QRMS01000001">
    <property type="protein sequence ID" value="RHJ89203.1"/>
    <property type="molecule type" value="Genomic_DNA"/>
</dbReference>
<dbReference type="AlphaFoldDB" id="A0A415E605"/>
<proteinExistence type="predicted"/>
<sequence length="67" mass="7600">MPENVKQIGKIDVECVTDLGRGGCGYAEKAKMPENVKQIGASRCRMRNRPESGRLRLRRKGENARKR</sequence>
<dbReference type="Proteomes" id="UP000284841">
    <property type="component" value="Unassembled WGS sequence"/>
</dbReference>
<organism evidence="2 3">
    <name type="scientific">Emergencia timonensis</name>
    <dbReference type="NCBI Taxonomy" id="1776384"/>
    <lineage>
        <taxon>Bacteria</taxon>
        <taxon>Bacillati</taxon>
        <taxon>Bacillota</taxon>
        <taxon>Clostridia</taxon>
        <taxon>Peptostreptococcales</taxon>
        <taxon>Anaerovoracaceae</taxon>
        <taxon>Emergencia</taxon>
    </lineage>
</organism>
<feature type="region of interest" description="Disordered" evidence="1">
    <location>
        <begin position="47"/>
        <end position="67"/>
    </location>
</feature>
<name>A0A415E605_9FIRM</name>
<gene>
    <name evidence="2" type="ORF">DW099_01105</name>
</gene>
<evidence type="ECO:0000256" key="1">
    <source>
        <dbReference type="SAM" id="MobiDB-lite"/>
    </source>
</evidence>
<accession>A0A415E605</accession>
<evidence type="ECO:0000313" key="3">
    <source>
        <dbReference type="Proteomes" id="UP000284841"/>
    </source>
</evidence>
<feature type="compositionally biased region" description="Basic and acidic residues" evidence="1">
    <location>
        <begin position="48"/>
        <end position="67"/>
    </location>
</feature>
<comment type="caution">
    <text evidence="2">The sequence shown here is derived from an EMBL/GenBank/DDBJ whole genome shotgun (WGS) entry which is preliminary data.</text>
</comment>
<reference evidence="2 3" key="1">
    <citation type="submission" date="2018-08" db="EMBL/GenBank/DDBJ databases">
        <title>A genome reference for cultivated species of the human gut microbiota.</title>
        <authorList>
            <person name="Zou Y."/>
            <person name="Xue W."/>
            <person name="Luo G."/>
        </authorList>
    </citation>
    <scope>NUCLEOTIDE SEQUENCE [LARGE SCALE GENOMIC DNA]</scope>
    <source>
        <strain evidence="2 3">AM07-24</strain>
    </source>
</reference>